<evidence type="ECO:0000313" key="14">
    <source>
        <dbReference type="EMBL" id="OVA11255.1"/>
    </source>
</evidence>
<keyword evidence="4 12" id="KW-0349">Heme</keyword>
<comment type="subcellular location">
    <subcellularLocation>
        <location evidence="2">Membrane</location>
        <topology evidence="2">Single-pass membrane protein</topology>
    </subcellularLocation>
</comment>
<dbReference type="InParanoid" id="A0A200QLC6"/>
<reference evidence="14 15" key="1">
    <citation type="journal article" date="2017" name="Mol. Plant">
        <title>The Genome of Medicinal Plant Macleaya cordata Provides New Insights into Benzylisoquinoline Alkaloids Metabolism.</title>
        <authorList>
            <person name="Liu X."/>
            <person name="Liu Y."/>
            <person name="Huang P."/>
            <person name="Ma Y."/>
            <person name="Qing Z."/>
            <person name="Tang Q."/>
            <person name="Cao H."/>
            <person name="Cheng P."/>
            <person name="Zheng Y."/>
            <person name="Yuan Z."/>
            <person name="Zhou Y."/>
            <person name="Liu J."/>
            <person name="Tang Z."/>
            <person name="Zhuo Y."/>
            <person name="Zhang Y."/>
            <person name="Yu L."/>
            <person name="Huang J."/>
            <person name="Yang P."/>
            <person name="Peng Q."/>
            <person name="Zhang J."/>
            <person name="Jiang W."/>
            <person name="Zhang Z."/>
            <person name="Lin K."/>
            <person name="Ro D.K."/>
            <person name="Chen X."/>
            <person name="Xiong X."/>
            <person name="Shang Y."/>
            <person name="Huang S."/>
            <person name="Zeng J."/>
        </authorList>
    </citation>
    <scope>NUCLEOTIDE SEQUENCE [LARGE SCALE GENOMIC DNA]</scope>
    <source>
        <strain evidence="15">cv. BLH2017</strain>
        <tissue evidence="14">Root</tissue>
    </source>
</reference>
<feature type="binding site" description="axial binding residue" evidence="12">
    <location>
        <position position="452"/>
    </location>
    <ligand>
        <name>heme</name>
        <dbReference type="ChEBI" id="CHEBI:30413"/>
    </ligand>
    <ligandPart>
        <name>Fe</name>
        <dbReference type="ChEBI" id="CHEBI:18248"/>
    </ligandPart>
</feature>
<keyword evidence="8" id="KW-0560">Oxidoreductase</keyword>
<dbReference type="Gene3D" id="1.10.630.10">
    <property type="entry name" value="Cytochrome P450"/>
    <property type="match status" value="1"/>
</dbReference>
<evidence type="ECO:0000256" key="3">
    <source>
        <dbReference type="ARBA" id="ARBA00010617"/>
    </source>
</evidence>
<protein>
    <submittedName>
        <fullName evidence="14">Cytochrome P450</fullName>
    </submittedName>
</protein>
<dbReference type="FunFam" id="1.10.630.10:FF:000043">
    <property type="entry name" value="Cytochrome P450 99A2"/>
    <property type="match status" value="1"/>
</dbReference>
<feature type="transmembrane region" description="Helical" evidence="13">
    <location>
        <begin position="6"/>
        <end position="22"/>
    </location>
</feature>
<dbReference type="GO" id="GO:0020037">
    <property type="term" value="F:heme binding"/>
    <property type="evidence" value="ECO:0007669"/>
    <property type="project" value="InterPro"/>
</dbReference>
<gene>
    <name evidence="14" type="ORF">BVC80_8681g20</name>
</gene>
<dbReference type="OrthoDB" id="1470350at2759"/>
<keyword evidence="7 13" id="KW-1133">Transmembrane helix</keyword>
<dbReference type="GO" id="GO:0016705">
    <property type="term" value="F:oxidoreductase activity, acting on paired donors, with incorporation or reduction of molecular oxygen"/>
    <property type="evidence" value="ECO:0007669"/>
    <property type="project" value="InterPro"/>
</dbReference>
<evidence type="ECO:0000256" key="13">
    <source>
        <dbReference type="SAM" id="Phobius"/>
    </source>
</evidence>
<dbReference type="Proteomes" id="UP000195402">
    <property type="component" value="Unassembled WGS sequence"/>
</dbReference>
<evidence type="ECO:0000256" key="10">
    <source>
        <dbReference type="ARBA" id="ARBA00023033"/>
    </source>
</evidence>
<accession>A0A200QLC6</accession>
<evidence type="ECO:0000256" key="5">
    <source>
        <dbReference type="ARBA" id="ARBA00022692"/>
    </source>
</evidence>
<comment type="caution">
    <text evidence="14">The sequence shown here is derived from an EMBL/GenBank/DDBJ whole genome shotgun (WGS) entry which is preliminary data.</text>
</comment>
<dbReference type="PANTHER" id="PTHR47953:SF19">
    <property type="entry name" value="OS06G0641600 PROTEIN"/>
    <property type="match status" value="1"/>
</dbReference>
<evidence type="ECO:0000256" key="6">
    <source>
        <dbReference type="ARBA" id="ARBA00022723"/>
    </source>
</evidence>
<evidence type="ECO:0000256" key="11">
    <source>
        <dbReference type="ARBA" id="ARBA00023136"/>
    </source>
</evidence>
<dbReference type="GO" id="GO:0016020">
    <property type="term" value="C:membrane"/>
    <property type="evidence" value="ECO:0007669"/>
    <property type="project" value="UniProtKB-SubCell"/>
</dbReference>
<evidence type="ECO:0000256" key="9">
    <source>
        <dbReference type="ARBA" id="ARBA00023004"/>
    </source>
</evidence>
<dbReference type="InterPro" id="IPR052306">
    <property type="entry name" value="CYP450_71D"/>
</dbReference>
<evidence type="ECO:0000256" key="12">
    <source>
        <dbReference type="PIRSR" id="PIRSR602401-1"/>
    </source>
</evidence>
<dbReference type="EMBL" id="MVGT01001717">
    <property type="protein sequence ID" value="OVA11255.1"/>
    <property type="molecule type" value="Genomic_DNA"/>
</dbReference>
<dbReference type="InterPro" id="IPR001128">
    <property type="entry name" value="Cyt_P450"/>
</dbReference>
<evidence type="ECO:0000256" key="7">
    <source>
        <dbReference type="ARBA" id="ARBA00022989"/>
    </source>
</evidence>
<sequence>MELNFHFLPILLAFLIILFMVMKKWMKGSNTQNPNSKLPPGPWKLPLIRNLHNMLGLLPHHTLRDLSNKYGPLMHLQLGEIPVVVVSSPKVAEQFLKTHDLIFADRPQLLATKIVYYGCTDVAFSPYGNYWRQLQKIAMFELLSTKRVSSFRSIREEEVSNLIQNLSSVAGAGSPINLTERIYSLGSDITSRATFGKKCKDKKELISYMPEVIKLAGGFDVYDLFPSLKFIHVISGTKSKLKRIHWKVDRILDDIINDHRENRTSTVSKTNIGHHELKEDLVDVLLRLQESGTFEPPITTNNIKAVILDIYTGGTDTTSTVLEWAMSEVLKNQRVMEKAQTEVRQVFNGKRQIDETDIQKLDYLKLVIKESLRLHPSAALLVPKECREKCEIGGYEIPTKTKVLVNAWAIGRDPEHWSDAESFEPERFHGSCIDYKGANFEYIPFGAGRRMCLLRILLYLLLVTGIFSSSQCPGMSFGLANIELPLAQLPYYFDWKLPGDGVKLEDLDMSESFGLGIRRKNALYLIPIPYSS</sequence>
<evidence type="ECO:0000256" key="8">
    <source>
        <dbReference type="ARBA" id="ARBA00023002"/>
    </source>
</evidence>
<dbReference type="CDD" id="cd11072">
    <property type="entry name" value="CYP71-like"/>
    <property type="match status" value="1"/>
</dbReference>
<keyword evidence="11 13" id="KW-0472">Membrane</keyword>
<dbReference type="STRING" id="56857.A0A200QLC6"/>
<proteinExistence type="inferred from homology"/>
<keyword evidence="10" id="KW-0503">Monooxygenase</keyword>
<evidence type="ECO:0000256" key="2">
    <source>
        <dbReference type="ARBA" id="ARBA00004167"/>
    </source>
</evidence>
<evidence type="ECO:0000256" key="4">
    <source>
        <dbReference type="ARBA" id="ARBA00022617"/>
    </source>
</evidence>
<dbReference type="PRINTS" id="PR00385">
    <property type="entry name" value="P450"/>
</dbReference>
<dbReference type="PRINTS" id="PR00463">
    <property type="entry name" value="EP450I"/>
</dbReference>
<dbReference type="Pfam" id="PF00067">
    <property type="entry name" value="p450"/>
    <property type="match status" value="1"/>
</dbReference>
<comment type="similarity">
    <text evidence="3">Belongs to the cytochrome P450 family.</text>
</comment>
<dbReference type="GO" id="GO:0033075">
    <property type="term" value="P:isoquinoline alkaloid biosynthetic process"/>
    <property type="evidence" value="ECO:0007669"/>
    <property type="project" value="UniProtKB-ARBA"/>
</dbReference>
<evidence type="ECO:0000313" key="15">
    <source>
        <dbReference type="Proteomes" id="UP000195402"/>
    </source>
</evidence>
<organism evidence="14 15">
    <name type="scientific">Macleaya cordata</name>
    <name type="common">Five-seeded plume-poppy</name>
    <name type="synonym">Bocconia cordata</name>
    <dbReference type="NCBI Taxonomy" id="56857"/>
    <lineage>
        <taxon>Eukaryota</taxon>
        <taxon>Viridiplantae</taxon>
        <taxon>Streptophyta</taxon>
        <taxon>Embryophyta</taxon>
        <taxon>Tracheophyta</taxon>
        <taxon>Spermatophyta</taxon>
        <taxon>Magnoliopsida</taxon>
        <taxon>Ranunculales</taxon>
        <taxon>Papaveraceae</taxon>
        <taxon>Papaveroideae</taxon>
        <taxon>Macleaya</taxon>
    </lineage>
</organism>
<dbReference type="InterPro" id="IPR036396">
    <property type="entry name" value="Cyt_P450_sf"/>
</dbReference>
<comment type="cofactor">
    <cofactor evidence="1 12">
        <name>heme</name>
        <dbReference type="ChEBI" id="CHEBI:30413"/>
    </cofactor>
</comment>
<dbReference type="GO" id="GO:0005506">
    <property type="term" value="F:iron ion binding"/>
    <property type="evidence" value="ECO:0007669"/>
    <property type="project" value="InterPro"/>
</dbReference>
<dbReference type="PANTHER" id="PTHR47953">
    <property type="entry name" value="OS08G0105600 PROTEIN"/>
    <property type="match status" value="1"/>
</dbReference>
<dbReference type="AlphaFoldDB" id="A0A200QLC6"/>
<dbReference type="GO" id="GO:0004497">
    <property type="term" value="F:monooxygenase activity"/>
    <property type="evidence" value="ECO:0007669"/>
    <property type="project" value="UniProtKB-KW"/>
</dbReference>
<keyword evidence="5 13" id="KW-0812">Transmembrane</keyword>
<dbReference type="InterPro" id="IPR002401">
    <property type="entry name" value="Cyt_P450_E_grp-I"/>
</dbReference>
<dbReference type="OMA" id="IRHIPDW"/>
<keyword evidence="6 12" id="KW-0479">Metal-binding</keyword>
<keyword evidence="9 12" id="KW-0408">Iron</keyword>
<dbReference type="SUPFAM" id="SSF48264">
    <property type="entry name" value="Cytochrome P450"/>
    <property type="match status" value="1"/>
</dbReference>
<evidence type="ECO:0000256" key="1">
    <source>
        <dbReference type="ARBA" id="ARBA00001971"/>
    </source>
</evidence>
<name>A0A200QLC6_MACCD</name>
<keyword evidence="15" id="KW-1185">Reference proteome</keyword>